<feature type="compositionally biased region" description="Basic residues" evidence="1">
    <location>
        <begin position="227"/>
        <end position="241"/>
    </location>
</feature>
<keyword evidence="4" id="KW-1185">Reference proteome</keyword>
<evidence type="ECO:0000313" key="4">
    <source>
        <dbReference type="Proteomes" id="UP000762676"/>
    </source>
</evidence>
<feature type="non-terminal residue" evidence="3">
    <location>
        <position position="1"/>
    </location>
</feature>
<evidence type="ECO:0000313" key="3">
    <source>
        <dbReference type="EMBL" id="GFS01110.1"/>
    </source>
</evidence>
<feature type="region of interest" description="Disordered" evidence="1">
    <location>
        <begin position="206"/>
        <end position="252"/>
    </location>
</feature>
<protein>
    <submittedName>
        <fullName evidence="3">Uncharacterized protein</fullName>
    </submittedName>
</protein>
<reference evidence="3 4" key="1">
    <citation type="journal article" date="2021" name="Elife">
        <title>Chloroplast acquisition without the gene transfer in kleptoplastic sea slugs, Plakobranchus ocellatus.</title>
        <authorList>
            <person name="Maeda T."/>
            <person name="Takahashi S."/>
            <person name="Yoshida T."/>
            <person name="Shimamura S."/>
            <person name="Takaki Y."/>
            <person name="Nagai Y."/>
            <person name="Toyoda A."/>
            <person name="Suzuki Y."/>
            <person name="Arimoto A."/>
            <person name="Ishii H."/>
            <person name="Satoh N."/>
            <person name="Nishiyama T."/>
            <person name="Hasebe M."/>
            <person name="Maruyama T."/>
            <person name="Minagawa J."/>
            <person name="Obokata J."/>
            <person name="Shigenobu S."/>
        </authorList>
    </citation>
    <scope>NUCLEOTIDE SEQUENCE [LARGE SCALE GENOMIC DNA]</scope>
</reference>
<sequence>CQTPPRDFTVSMNFTQSSSSPCGSSFQQQTQQTLVTNVRQALVRLKDSWPDLCSNSACSDVTISANPVTTAAPVTQTAGAPDVGASTGGDDSSLLRTLLIILAVLLFLIILIFLIIFCCFRTWAETICPCLVSKVTPEEKSQWHYVNRFGETNMKFVSYKMSEVQGRRSDRESLVSEDNHSVHTNISLQVPIFEERLNGSVTKKSIHVAEHSPTPRGGAEATSETKPRKKRSRSRRRRRREAQRDTLDTEDETVAPRSLPALQVPIVIKESILIILCFL</sequence>
<organism evidence="3 4">
    <name type="scientific">Elysia marginata</name>
    <dbReference type="NCBI Taxonomy" id="1093978"/>
    <lineage>
        <taxon>Eukaryota</taxon>
        <taxon>Metazoa</taxon>
        <taxon>Spiralia</taxon>
        <taxon>Lophotrochozoa</taxon>
        <taxon>Mollusca</taxon>
        <taxon>Gastropoda</taxon>
        <taxon>Heterobranchia</taxon>
        <taxon>Euthyneura</taxon>
        <taxon>Panpulmonata</taxon>
        <taxon>Sacoglossa</taxon>
        <taxon>Placobranchoidea</taxon>
        <taxon>Plakobranchidae</taxon>
        <taxon>Elysia</taxon>
    </lineage>
</organism>
<evidence type="ECO:0000256" key="2">
    <source>
        <dbReference type="SAM" id="Phobius"/>
    </source>
</evidence>
<evidence type="ECO:0000256" key="1">
    <source>
        <dbReference type="SAM" id="MobiDB-lite"/>
    </source>
</evidence>
<dbReference type="AlphaFoldDB" id="A0AAV4HTU2"/>
<keyword evidence="2" id="KW-0812">Transmembrane</keyword>
<comment type="caution">
    <text evidence="3">The sequence shown here is derived from an EMBL/GenBank/DDBJ whole genome shotgun (WGS) entry which is preliminary data.</text>
</comment>
<dbReference type="Proteomes" id="UP000762676">
    <property type="component" value="Unassembled WGS sequence"/>
</dbReference>
<keyword evidence="2" id="KW-0472">Membrane</keyword>
<proteinExistence type="predicted"/>
<name>A0AAV4HTU2_9GAST</name>
<gene>
    <name evidence="3" type="ORF">ElyMa_001088200</name>
</gene>
<keyword evidence="2" id="KW-1133">Transmembrane helix</keyword>
<dbReference type="EMBL" id="BMAT01002198">
    <property type="protein sequence ID" value="GFS01110.1"/>
    <property type="molecule type" value="Genomic_DNA"/>
</dbReference>
<accession>A0AAV4HTU2</accession>
<feature type="transmembrane region" description="Helical" evidence="2">
    <location>
        <begin position="98"/>
        <end position="124"/>
    </location>
</feature>